<reference evidence="1 2" key="1">
    <citation type="submission" date="2022-09" db="EMBL/GenBank/DDBJ databases">
        <authorList>
            <person name="Palmer J.M."/>
        </authorList>
    </citation>
    <scope>NUCLEOTIDE SEQUENCE [LARGE SCALE GENOMIC DNA]</scope>
    <source>
        <strain evidence="1 2">DSM 7382</strain>
    </source>
</reference>
<evidence type="ECO:0000313" key="2">
    <source>
        <dbReference type="Proteomes" id="UP001385951"/>
    </source>
</evidence>
<dbReference type="AlphaFoldDB" id="A0AAW0GN42"/>
<protein>
    <submittedName>
        <fullName evidence="1">Uncharacterized protein</fullName>
    </submittedName>
</protein>
<proteinExistence type="predicted"/>
<sequence length="240" mass="27162">MIQCLGHWYSSFQHLMKVVTWSYITMAKKRTLLSPPNRGGDNFLEFGYVAFSNDVEYEISEVHSGYLVTLVYHLHFESPVARAEHTPVDIHTPSLTNVLSSLLGDQSFLPNGGELAFGVQRKYPIEDGGEYCKPKAAEFDLDILRANDASLRSACEQLGLEIQFNVAYCDSREADFHCELILAPKMANVDMLSLCEEDIMGATKERSGGRYIAATDETLDTKLLRPRSNGRRRCCRKRRR</sequence>
<gene>
    <name evidence="1" type="ORF">QCA50_003648</name>
</gene>
<dbReference type="Proteomes" id="UP001385951">
    <property type="component" value="Unassembled WGS sequence"/>
</dbReference>
<keyword evidence="2" id="KW-1185">Reference proteome</keyword>
<name>A0AAW0GN42_9APHY</name>
<accession>A0AAW0GN42</accession>
<organism evidence="1 2">
    <name type="scientific">Cerrena zonata</name>
    <dbReference type="NCBI Taxonomy" id="2478898"/>
    <lineage>
        <taxon>Eukaryota</taxon>
        <taxon>Fungi</taxon>
        <taxon>Dikarya</taxon>
        <taxon>Basidiomycota</taxon>
        <taxon>Agaricomycotina</taxon>
        <taxon>Agaricomycetes</taxon>
        <taxon>Polyporales</taxon>
        <taxon>Cerrenaceae</taxon>
        <taxon>Cerrena</taxon>
    </lineage>
</organism>
<evidence type="ECO:0000313" key="1">
    <source>
        <dbReference type="EMBL" id="KAK7694072.1"/>
    </source>
</evidence>
<dbReference type="EMBL" id="JASBNA010000003">
    <property type="protein sequence ID" value="KAK7694072.1"/>
    <property type="molecule type" value="Genomic_DNA"/>
</dbReference>
<comment type="caution">
    <text evidence="1">The sequence shown here is derived from an EMBL/GenBank/DDBJ whole genome shotgun (WGS) entry which is preliminary data.</text>
</comment>